<evidence type="ECO:0000313" key="3">
    <source>
        <dbReference type="Proteomes" id="UP000199052"/>
    </source>
</evidence>
<sequence length="616" mass="65429">MTAIERPQYTQGQTLGAADFRAEQLYHRNARRRHALGPHTWGIVLGLELVEQPSPVDPSVVDIMLRPGLATDGYGRELMVDAALRLDPGAFSAFYDLAHRSVYLAYDEVTSGHDANRYDDCLPGRQTRVTEGYRIVVDPAPPTHDDIDIAGQPGLVVPDGGSLPAGAVSIPDDESIPYQTLPDSSSTRWLVRLGDVKWDGTTAQFRPADPGALTNGRHYAGLVADHLLGAAGTLRIAPRDDPDADTPDPDGADFATVQGRLRVEGRISAEKDVHLEASALRFVNPPPATTPVPITVSRRTTLSGSEENLWVQLGETPDDANHLLIGPGTTAPAPDVVSVSGTGDLRLPTGDASIPQGVLGFGAKTRQMIDLWGAGHEYGVGVQDFTLYHRTGSDFAWYRGGVHSGTRGDPGAGGAAMMTLTNPNGLRVFGPMATTNGLTVGSGGDDQVRTRHVVGKASGNDGIDSLYLNWATGRDVVIGTLGGPRSSLWLSGDLQVQGTVTSVVDVYTTTVRVRNTATDAPRTWQITLPAGRFSEVVSAFAVLQGFSLWDNQNNGAFDSFGHVANADAIPQHVMVTVDSQSTSTVSGRCFCSESSAALQGDNTVLFTVVVIGRKRP</sequence>
<dbReference type="Proteomes" id="UP000199052">
    <property type="component" value="Unassembled WGS sequence"/>
</dbReference>
<reference evidence="2 3" key="1">
    <citation type="submission" date="2016-10" db="EMBL/GenBank/DDBJ databases">
        <authorList>
            <person name="de Groot N.N."/>
        </authorList>
    </citation>
    <scope>NUCLEOTIDE SEQUENCE [LARGE SCALE GENOMIC DNA]</scope>
    <source>
        <strain evidence="2 3">CPCC 202808</strain>
    </source>
</reference>
<dbReference type="EMBL" id="JACBZA010000001">
    <property type="protein sequence ID" value="NYH83749.1"/>
    <property type="molecule type" value="Genomic_DNA"/>
</dbReference>
<dbReference type="Proteomes" id="UP000533017">
    <property type="component" value="Unassembled WGS sequence"/>
</dbReference>
<proteinExistence type="predicted"/>
<evidence type="ECO:0000313" key="1">
    <source>
        <dbReference type="EMBL" id="NYH83749.1"/>
    </source>
</evidence>
<dbReference type="OrthoDB" id="3819414at2"/>
<protein>
    <submittedName>
        <fullName evidence="2">Uncharacterized protein</fullName>
    </submittedName>
</protein>
<dbReference type="AlphaFoldDB" id="A0A1I3BSR4"/>
<evidence type="ECO:0000313" key="2">
    <source>
        <dbReference type="EMBL" id="SFH65220.1"/>
    </source>
</evidence>
<name>A0A1I3BSR4_9ACTN</name>
<evidence type="ECO:0000313" key="4">
    <source>
        <dbReference type="Proteomes" id="UP000533017"/>
    </source>
</evidence>
<accession>A0A1I3BSR4</accession>
<dbReference type="EMBL" id="FOOI01000026">
    <property type="protein sequence ID" value="SFH65220.1"/>
    <property type="molecule type" value="Genomic_DNA"/>
</dbReference>
<keyword evidence="4" id="KW-1185">Reference proteome</keyword>
<organism evidence="2 3">
    <name type="scientific">Actinopolymorpha cephalotaxi</name>
    <dbReference type="NCBI Taxonomy" id="504797"/>
    <lineage>
        <taxon>Bacteria</taxon>
        <taxon>Bacillati</taxon>
        <taxon>Actinomycetota</taxon>
        <taxon>Actinomycetes</taxon>
        <taxon>Propionibacteriales</taxon>
        <taxon>Actinopolymorphaceae</taxon>
        <taxon>Actinopolymorpha</taxon>
    </lineage>
</organism>
<dbReference type="RefSeq" id="WP_092890190.1">
    <property type="nucleotide sequence ID" value="NZ_FOOI01000026.1"/>
</dbReference>
<gene>
    <name evidence="1" type="ORF">FHR37_002600</name>
    <name evidence="2" type="ORF">SAMN05421678_12640</name>
</gene>
<dbReference type="STRING" id="504797.SAMN05421678_12640"/>
<reference evidence="1 4" key="2">
    <citation type="submission" date="2020-07" db="EMBL/GenBank/DDBJ databases">
        <title>Sequencing the genomes of 1000 actinobacteria strains.</title>
        <authorList>
            <person name="Klenk H.-P."/>
        </authorList>
    </citation>
    <scope>NUCLEOTIDE SEQUENCE [LARGE SCALE GENOMIC DNA]</scope>
    <source>
        <strain evidence="1 4">DSM 45117</strain>
    </source>
</reference>